<dbReference type="AlphaFoldDB" id="A0A1Z8ASS6"/>
<evidence type="ECO:0000256" key="1">
    <source>
        <dbReference type="SAM" id="Phobius"/>
    </source>
</evidence>
<gene>
    <name evidence="2" type="ORF">A9Q93_09275</name>
</gene>
<reference evidence="3" key="1">
    <citation type="journal article" date="2017" name="Proc. Natl. Acad. Sci. U.S.A.">
        <title>Simulation of Deepwater Horizon oil plume reveals substrate specialization within a complex community of hydrocarbon-degraders.</title>
        <authorList>
            <person name="Hu P."/>
            <person name="Dubinsky E.A."/>
            <person name="Probst A.J."/>
            <person name="Wang J."/>
            <person name="Sieber C.M.K."/>
            <person name="Tom L.M."/>
            <person name="Gardinali P."/>
            <person name="Banfield J.F."/>
            <person name="Atlas R.M."/>
            <person name="Andersen G.L."/>
        </authorList>
    </citation>
    <scope>NUCLEOTIDE SEQUENCE [LARGE SCALE GENOMIC DNA]</scope>
</reference>
<protein>
    <recommendedName>
        <fullName evidence="4">YhhN-like protein</fullName>
    </recommendedName>
</protein>
<evidence type="ECO:0000313" key="3">
    <source>
        <dbReference type="Proteomes" id="UP000196102"/>
    </source>
</evidence>
<feature type="transmembrane region" description="Helical" evidence="1">
    <location>
        <begin position="207"/>
        <end position="225"/>
    </location>
</feature>
<comment type="caution">
    <text evidence="2">The sequence shown here is derived from an EMBL/GenBank/DDBJ whole genome shotgun (WGS) entry which is preliminary data.</text>
</comment>
<dbReference type="Proteomes" id="UP000196102">
    <property type="component" value="Unassembled WGS sequence"/>
</dbReference>
<feature type="transmembrane region" description="Helical" evidence="1">
    <location>
        <begin position="182"/>
        <end position="201"/>
    </location>
</feature>
<keyword evidence="1" id="KW-0812">Transmembrane</keyword>
<name>A0A1Z8ASS6_9FLAO</name>
<feature type="transmembrane region" description="Helical" evidence="1">
    <location>
        <begin position="117"/>
        <end position="139"/>
    </location>
</feature>
<feature type="transmembrane region" description="Helical" evidence="1">
    <location>
        <begin position="87"/>
        <end position="105"/>
    </location>
</feature>
<accession>A0A1Z8ASS6</accession>
<proteinExistence type="predicted"/>
<dbReference type="EMBL" id="MAAX01000144">
    <property type="protein sequence ID" value="OUS13387.1"/>
    <property type="molecule type" value="Genomic_DNA"/>
</dbReference>
<evidence type="ECO:0000313" key="2">
    <source>
        <dbReference type="EMBL" id="OUS13387.1"/>
    </source>
</evidence>
<organism evidence="2 3">
    <name type="scientific">Nonlabens dokdonensis</name>
    <dbReference type="NCBI Taxonomy" id="328515"/>
    <lineage>
        <taxon>Bacteria</taxon>
        <taxon>Pseudomonadati</taxon>
        <taxon>Bacteroidota</taxon>
        <taxon>Flavobacteriia</taxon>
        <taxon>Flavobacteriales</taxon>
        <taxon>Flavobacteriaceae</taxon>
        <taxon>Nonlabens</taxon>
    </lineage>
</organism>
<feature type="transmembrane region" description="Helical" evidence="1">
    <location>
        <begin position="64"/>
        <end position="81"/>
    </location>
</feature>
<feature type="transmembrane region" description="Helical" evidence="1">
    <location>
        <begin position="145"/>
        <end position="170"/>
    </location>
</feature>
<keyword evidence="1" id="KW-0472">Membrane</keyword>
<evidence type="ECO:0008006" key="4">
    <source>
        <dbReference type="Google" id="ProtNLM"/>
    </source>
</evidence>
<keyword evidence="1" id="KW-1133">Transmembrane helix</keyword>
<sequence length="247" mass="29387">MTTKDRHISKRWYLLFAIVFLLINGLIIYSESIFLVKWSRVVNSILIIIYLIKWHKLYDHNRYLIGMILLILSDFCLVYFKNYWSNIFFFIFTAVGFATFLKDVIKFIQWKKITISSSLIVLLLFLFESYLIHNIIQLISPELEFWIILLFYVYGFTSLLYCLIATLGYLQLEKASTEHYLIIPYSFLISSAFYAIAMYSSNYVSYFYSRIFYIVCIFTLAHLIATRLRFNTRINNNVKDANSANFN</sequence>
<feature type="transmembrane region" description="Helical" evidence="1">
    <location>
        <begin position="12"/>
        <end position="29"/>
    </location>
</feature>